<evidence type="ECO:0000259" key="1">
    <source>
        <dbReference type="PROSITE" id="PS50206"/>
    </source>
</evidence>
<evidence type="ECO:0000313" key="2">
    <source>
        <dbReference type="EMBL" id="CPR17518.1"/>
    </source>
</evidence>
<dbReference type="InterPro" id="IPR044240">
    <property type="entry name" value="STR4-like"/>
</dbReference>
<protein>
    <submittedName>
        <fullName evidence="2">Sulfurtransferase</fullName>
    </submittedName>
</protein>
<dbReference type="PROSITE" id="PS50206">
    <property type="entry name" value="RHODANESE_3"/>
    <property type="match status" value="1"/>
</dbReference>
<dbReference type="AlphaFoldDB" id="A0A0D6JDZ7"/>
<dbReference type="KEGG" id="fiy:BN1229_v1_1293"/>
<name>A0A0D6JDZ7_9HYPH</name>
<dbReference type="GO" id="GO:0016740">
    <property type="term" value="F:transferase activity"/>
    <property type="evidence" value="ECO:0007669"/>
    <property type="project" value="UniProtKB-KW"/>
</dbReference>
<keyword evidence="2" id="KW-0808">Transferase</keyword>
<evidence type="ECO:0000313" key="3">
    <source>
        <dbReference type="Proteomes" id="UP000033187"/>
    </source>
</evidence>
<dbReference type="PANTHER" id="PTHR47377">
    <property type="entry name" value="RHODANESE-LIKE DOMAIN-CONTAINING PROTEIN 4, CHLOROPLASTIC"/>
    <property type="match status" value="1"/>
</dbReference>
<proteinExistence type="predicted"/>
<accession>A0A0D6JDZ7</accession>
<dbReference type="OrthoDB" id="9815890at2"/>
<dbReference type="InterPro" id="IPR036873">
    <property type="entry name" value="Rhodanese-like_dom_sf"/>
</dbReference>
<dbReference type="KEGG" id="fil:BN1229_v1_1294"/>
<reference evidence="3" key="1">
    <citation type="submission" date="2015-02" db="EMBL/GenBank/DDBJ databases">
        <authorList>
            <person name="Chooi Y.-H."/>
        </authorList>
    </citation>
    <scope>NUCLEOTIDE SEQUENCE [LARGE SCALE GENOMIC DNA]</scope>
    <source>
        <strain evidence="3">strain Y</strain>
    </source>
</reference>
<dbReference type="EMBL" id="LN829119">
    <property type="protein sequence ID" value="CPR17518.1"/>
    <property type="molecule type" value="Genomic_DNA"/>
</dbReference>
<organism evidence="2 3">
    <name type="scientific">Candidatus Filomicrobium marinum</name>
    <dbReference type="NCBI Taxonomy" id="1608628"/>
    <lineage>
        <taxon>Bacteria</taxon>
        <taxon>Pseudomonadati</taxon>
        <taxon>Pseudomonadota</taxon>
        <taxon>Alphaproteobacteria</taxon>
        <taxon>Hyphomicrobiales</taxon>
        <taxon>Hyphomicrobiaceae</taxon>
        <taxon>Filomicrobium</taxon>
    </lineage>
</organism>
<keyword evidence="3" id="KW-1185">Reference proteome</keyword>
<dbReference type="Pfam" id="PF00581">
    <property type="entry name" value="Rhodanese"/>
    <property type="match status" value="1"/>
</dbReference>
<dbReference type="SMART" id="SM00450">
    <property type="entry name" value="RHOD"/>
    <property type="match status" value="1"/>
</dbReference>
<dbReference type="RefSeq" id="WP_046477360.1">
    <property type="nucleotide sequence ID" value="NZ_LN829118.1"/>
</dbReference>
<dbReference type="InterPro" id="IPR001763">
    <property type="entry name" value="Rhodanese-like_dom"/>
</dbReference>
<dbReference type="SUPFAM" id="SSF52821">
    <property type="entry name" value="Rhodanese/Cell cycle control phosphatase"/>
    <property type="match status" value="1"/>
</dbReference>
<feature type="domain" description="Rhodanese" evidence="1">
    <location>
        <begin position="23"/>
        <end position="133"/>
    </location>
</feature>
<dbReference type="Gene3D" id="3.40.250.10">
    <property type="entry name" value="Rhodanese-like domain"/>
    <property type="match status" value="1"/>
</dbReference>
<dbReference type="Proteomes" id="UP000033187">
    <property type="component" value="Chromosome 1"/>
</dbReference>
<dbReference type="PANTHER" id="PTHR47377:SF1">
    <property type="entry name" value="RHODANESE-LIKE DOMAIN-CONTAINING PROTEIN 4, CHLOROPLASTIC"/>
    <property type="match status" value="1"/>
</dbReference>
<gene>
    <name evidence="2" type="ORF">YBN1229_v1_1293</name>
</gene>
<sequence length="147" mass="16173">MGSCDSIHIEEVSVEEAWARLSSEADTILIDVRTRAEWAFVGLPDLSNLGKQVVRIEWQSFPENQVDAAFSERLSEFLSSAGIGKDAELLFICRSGSRSRHAAEVMAAQGYQRCRNVADGFEGPLDAHRHRGTQAGWKAAGLPWVQG</sequence>